<name>A0A5B7IYA5_PORTR</name>
<reference evidence="1 2" key="1">
    <citation type="submission" date="2019-05" db="EMBL/GenBank/DDBJ databases">
        <title>Another draft genome of Portunus trituberculatus and its Hox gene families provides insights of decapod evolution.</title>
        <authorList>
            <person name="Jeong J.-H."/>
            <person name="Song I."/>
            <person name="Kim S."/>
            <person name="Choi T."/>
            <person name="Kim D."/>
            <person name="Ryu S."/>
            <person name="Kim W."/>
        </authorList>
    </citation>
    <scope>NUCLEOTIDE SEQUENCE [LARGE SCALE GENOMIC DNA]</scope>
    <source>
        <tissue evidence="1">Muscle</tissue>
    </source>
</reference>
<keyword evidence="2" id="KW-1185">Reference proteome</keyword>
<gene>
    <name evidence="1" type="ORF">E2C01_079967</name>
</gene>
<sequence>MNFLHFSPRTDPKTNTISTTLTTHETPKYTQTKHRIAHMSSWKRRYLAFIHRTFASLPQCHVGSEEGCTTCLGGRGTLPCQHPARLYPPGTPCGIVAPPWITWHLPDLTHSPWHCSKEWHPRSSATITP</sequence>
<proteinExistence type="predicted"/>
<dbReference type="AlphaFoldDB" id="A0A5B7IYA5"/>
<evidence type="ECO:0000313" key="1">
    <source>
        <dbReference type="EMBL" id="MPC85204.1"/>
    </source>
</evidence>
<dbReference type="EMBL" id="VSRR010067662">
    <property type="protein sequence ID" value="MPC85204.1"/>
    <property type="molecule type" value="Genomic_DNA"/>
</dbReference>
<comment type="caution">
    <text evidence="1">The sequence shown here is derived from an EMBL/GenBank/DDBJ whole genome shotgun (WGS) entry which is preliminary data.</text>
</comment>
<dbReference type="Proteomes" id="UP000324222">
    <property type="component" value="Unassembled WGS sequence"/>
</dbReference>
<protein>
    <submittedName>
        <fullName evidence="1">Uncharacterized protein</fullName>
    </submittedName>
</protein>
<accession>A0A5B7IYA5</accession>
<organism evidence="1 2">
    <name type="scientific">Portunus trituberculatus</name>
    <name type="common">Swimming crab</name>
    <name type="synonym">Neptunus trituberculatus</name>
    <dbReference type="NCBI Taxonomy" id="210409"/>
    <lineage>
        <taxon>Eukaryota</taxon>
        <taxon>Metazoa</taxon>
        <taxon>Ecdysozoa</taxon>
        <taxon>Arthropoda</taxon>
        <taxon>Crustacea</taxon>
        <taxon>Multicrustacea</taxon>
        <taxon>Malacostraca</taxon>
        <taxon>Eumalacostraca</taxon>
        <taxon>Eucarida</taxon>
        <taxon>Decapoda</taxon>
        <taxon>Pleocyemata</taxon>
        <taxon>Brachyura</taxon>
        <taxon>Eubrachyura</taxon>
        <taxon>Portunoidea</taxon>
        <taxon>Portunidae</taxon>
        <taxon>Portuninae</taxon>
        <taxon>Portunus</taxon>
    </lineage>
</organism>
<evidence type="ECO:0000313" key="2">
    <source>
        <dbReference type="Proteomes" id="UP000324222"/>
    </source>
</evidence>